<sequence length="666" mass="75026">MEHEKCHVFKPTEERASKRQRVAVPKESPTWALRKRTCRELWEVQEGRINDIISDVHRSTLDEITCFIKDNAASPNAGSSRIPAGLVVAGPAIASHAQFFDSLAERVAGEANSVFVALKAAECPNLKTLLKNVIRKATAAAEEDDGDEHVATTTTSTRRRGPKLLNYDLQLLCEWCEEQKPKHVVVTFQDSEAFDGPLLADVIQLMSSWLDRIPFVLLFGIGTSAEGFQEKLPSTAIRCLRGQKFDVTQADEVLEQVFRTTLYGDQPLWLGPELASRVLERHKDHIQSVETFADALKYAYMSHFFANRLSIFLRKDLQFEDVTKEDLEALRNLGSFQQLVESFLSERRADVVRDLLESDSFLFKKAIDYTTAARVYMSDIVNTLNLLYNLRACIPRLPRVPLSSLYVRAASGSLLDSPLLREFLLSVRKAPSDVLARLLACLLQDDAQNAIILRLMQTLDKLVSAQPDGPPLRSAHDHSATTTLRTTVVAQKVTLAKSASSLSDRDAEYSRIVDELHGRLDDHFRHMLLKPQDFFLHEIVVYDLKSPHRDVFMPRPRFVVERALSRPWDYLACVCCEGSKEVSGALSPMQPPVAILFQLYLESGNLINVHDLWLAFNAIIGQESDDDAETIMALFQRSLAELRYLGLIKASRKKTDHVAKLAWKGL</sequence>
<evidence type="ECO:0000259" key="6">
    <source>
        <dbReference type="Pfam" id="PF07034"/>
    </source>
</evidence>
<accession>A0ABR1XS81</accession>
<name>A0ABR1XS81_9PEZI</name>
<keyword evidence="4" id="KW-0238">DNA-binding</keyword>
<evidence type="ECO:0000259" key="7">
    <source>
        <dbReference type="Pfam" id="PF18137"/>
    </source>
</evidence>
<dbReference type="InterPro" id="IPR045667">
    <property type="entry name" value="ORC3_N"/>
</dbReference>
<dbReference type="InterPro" id="IPR040855">
    <property type="entry name" value="ORC_WH_C"/>
</dbReference>
<dbReference type="PANTHER" id="PTHR12748">
    <property type="entry name" value="ORIGIN RECOGNITION COMPLEX SUBUNIT 3"/>
    <property type="match status" value="1"/>
</dbReference>
<reference evidence="8 9" key="1">
    <citation type="journal article" date="2022" name="G3 (Bethesda)">
        <title>Enemy or ally: a genomic approach to elucidate the lifestyle of Phyllosticta citrichinaensis.</title>
        <authorList>
            <person name="Buijs V.A."/>
            <person name="Groenewald J.Z."/>
            <person name="Haridas S."/>
            <person name="LaButti K.M."/>
            <person name="Lipzen A."/>
            <person name="Martin F.M."/>
            <person name="Barry K."/>
            <person name="Grigoriev I.V."/>
            <person name="Crous P.W."/>
            <person name="Seidl M.F."/>
        </authorList>
    </citation>
    <scope>NUCLEOTIDE SEQUENCE [LARGE SCALE GENOMIC DNA]</scope>
    <source>
        <strain evidence="8 9">CBS 129764</strain>
    </source>
</reference>
<dbReference type="EMBL" id="JBBWUH010000006">
    <property type="protein sequence ID" value="KAK8164514.1"/>
    <property type="molecule type" value="Genomic_DNA"/>
</dbReference>
<dbReference type="Pfam" id="PF07034">
    <property type="entry name" value="ORC3_N"/>
    <property type="match status" value="1"/>
</dbReference>
<comment type="similarity">
    <text evidence="2">Belongs to the ORC3 family.</text>
</comment>
<evidence type="ECO:0000256" key="4">
    <source>
        <dbReference type="ARBA" id="ARBA00023125"/>
    </source>
</evidence>
<keyword evidence="5" id="KW-0539">Nucleus</keyword>
<dbReference type="InterPro" id="IPR020795">
    <property type="entry name" value="ORC3"/>
</dbReference>
<proteinExistence type="inferred from homology"/>
<dbReference type="Proteomes" id="UP001456524">
    <property type="component" value="Unassembled WGS sequence"/>
</dbReference>
<comment type="caution">
    <text evidence="8">The sequence shown here is derived from an EMBL/GenBank/DDBJ whole genome shotgun (WGS) entry which is preliminary data.</text>
</comment>
<evidence type="ECO:0000256" key="2">
    <source>
        <dbReference type="ARBA" id="ARBA00010977"/>
    </source>
</evidence>
<dbReference type="PANTHER" id="PTHR12748:SF0">
    <property type="entry name" value="ORIGIN RECOGNITION COMPLEX SUBUNIT 3"/>
    <property type="match status" value="1"/>
</dbReference>
<comment type="subcellular location">
    <subcellularLocation>
        <location evidence="1">Nucleus</location>
    </subcellularLocation>
</comment>
<gene>
    <name evidence="8" type="ORF">IWX90DRAFT_386325</name>
</gene>
<organism evidence="8 9">
    <name type="scientific">Phyllosticta citrichinensis</name>
    <dbReference type="NCBI Taxonomy" id="1130410"/>
    <lineage>
        <taxon>Eukaryota</taxon>
        <taxon>Fungi</taxon>
        <taxon>Dikarya</taxon>
        <taxon>Ascomycota</taxon>
        <taxon>Pezizomycotina</taxon>
        <taxon>Dothideomycetes</taxon>
        <taxon>Dothideomycetes incertae sedis</taxon>
        <taxon>Botryosphaeriales</taxon>
        <taxon>Phyllostictaceae</taxon>
        <taxon>Phyllosticta</taxon>
    </lineage>
</organism>
<evidence type="ECO:0000256" key="3">
    <source>
        <dbReference type="ARBA" id="ARBA00022705"/>
    </source>
</evidence>
<evidence type="ECO:0000256" key="5">
    <source>
        <dbReference type="ARBA" id="ARBA00023242"/>
    </source>
</evidence>
<evidence type="ECO:0000313" key="9">
    <source>
        <dbReference type="Proteomes" id="UP001456524"/>
    </source>
</evidence>
<evidence type="ECO:0000256" key="1">
    <source>
        <dbReference type="ARBA" id="ARBA00004123"/>
    </source>
</evidence>
<dbReference type="CDD" id="cd20704">
    <property type="entry name" value="Orc3"/>
    <property type="match status" value="1"/>
</dbReference>
<evidence type="ECO:0000313" key="8">
    <source>
        <dbReference type="EMBL" id="KAK8164514.1"/>
    </source>
</evidence>
<feature type="domain" description="Origin recognition complex subunit 3 N-terminal" evidence="6">
    <location>
        <begin position="5"/>
        <end position="312"/>
    </location>
</feature>
<dbReference type="Pfam" id="PF18137">
    <property type="entry name" value="WHD_ORC"/>
    <property type="match status" value="1"/>
</dbReference>
<feature type="domain" description="Origin recognition complex subunit 3 winged helix C-terminal" evidence="7">
    <location>
        <begin position="557"/>
        <end position="663"/>
    </location>
</feature>
<keyword evidence="3" id="KW-0235">DNA replication</keyword>
<protein>
    <submittedName>
        <fullName evidence="8">Origin recognition complex subunit</fullName>
    </submittedName>
</protein>
<keyword evidence="9" id="KW-1185">Reference proteome</keyword>